<dbReference type="InterPro" id="IPR006597">
    <property type="entry name" value="Sel1-like"/>
</dbReference>
<dbReference type="PROSITE" id="PS51781">
    <property type="entry name" value="SH3B"/>
    <property type="match status" value="1"/>
</dbReference>
<dbReference type="Pfam" id="PF08238">
    <property type="entry name" value="Sel1"/>
    <property type="match status" value="4"/>
</dbReference>
<dbReference type="InterPro" id="IPR003646">
    <property type="entry name" value="SH3-like_bac-type"/>
</dbReference>
<accession>A0A7W5C2B5</accession>
<dbReference type="EMBL" id="JACHXM010000033">
    <property type="protein sequence ID" value="MBB3143063.1"/>
    <property type="molecule type" value="Genomic_DNA"/>
</dbReference>
<evidence type="ECO:0000313" key="2">
    <source>
        <dbReference type="EMBL" id="MBB3143063.1"/>
    </source>
</evidence>
<dbReference type="InterPro" id="IPR011990">
    <property type="entry name" value="TPR-like_helical_dom_sf"/>
</dbReference>
<comment type="caution">
    <text evidence="2">The sequence shown here is derived from an EMBL/GenBank/DDBJ whole genome shotgun (WGS) entry which is preliminary data.</text>
</comment>
<reference evidence="2 3" key="1">
    <citation type="submission" date="2020-08" db="EMBL/GenBank/DDBJ databases">
        <title>Genomic Encyclopedia of Type Strains, Phase III (KMG-III): the genomes of soil and plant-associated and newly described type strains.</title>
        <authorList>
            <person name="Whitman W."/>
        </authorList>
    </citation>
    <scope>NUCLEOTIDE SEQUENCE [LARGE SCALE GENOMIC DNA]</scope>
    <source>
        <strain evidence="2 3">CECT 5995</strain>
    </source>
</reference>
<dbReference type="SMART" id="SM00671">
    <property type="entry name" value="SEL1"/>
    <property type="match status" value="4"/>
</dbReference>
<dbReference type="InterPro" id="IPR052945">
    <property type="entry name" value="Mitotic_Regulator"/>
</dbReference>
<feature type="domain" description="SH3b" evidence="1">
    <location>
        <begin position="240"/>
        <end position="301"/>
    </location>
</feature>
<proteinExistence type="predicted"/>
<organism evidence="2 3">
    <name type="scientific">Halomonas organivorans</name>
    <dbReference type="NCBI Taxonomy" id="257772"/>
    <lineage>
        <taxon>Bacteria</taxon>
        <taxon>Pseudomonadati</taxon>
        <taxon>Pseudomonadota</taxon>
        <taxon>Gammaproteobacteria</taxon>
        <taxon>Oceanospirillales</taxon>
        <taxon>Halomonadaceae</taxon>
        <taxon>Halomonas</taxon>
    </lineage>
</organism>
<dbReference type="SUPFAM" id="SSF81901">
    <property type="entry name" value="HCP-like"/>
    <property type="match status" value="2"/>
</dbReference>
<keyword evidence="3" id="KW-1185">Reference proteome</keyword>
<protein>
    <recommendedName>
        <fullName evidence="1">SH3b domain-containing protein</fullName>
    </recommendedName>
</protein>
<evidence type="ECO:0000313" key="3">
    <source>
        <dbReference type="Proteomes" id="UP000525987"/>
    </source>
</evidence>
<dbReference type="RefSeq" id="WP_183389410.1">
    <property type="nucleotide sequence ID" value="NZ_JACHXM010000033.1"/>
</dbReference>
<evidence type="ECO:0000259" key="1">
    <source>
        <dbReference type="PROSITE" id="PS51781"/>
    </source>
</evidence>
<name>A0A7W5C2B5_9GAMM</name>
<gene>
    <name evidence="2" type="ORF">FHR96_003976</name>
</gene>
<dbReference type="AlphaFoldDB" id="A0A7W5C2B5"/>
<dbReference type="Pfam" id="PF08239">
    <property type="entry name" value="SH3_3"/>
    <property type="match status" value="1"/>
</dbReference>
<dbReference type="PANTHER" id="PTHR43628">
    <property type="entry name" value="ACTIVATOR OF C KINASE PROTEIN 1-RELATED"/>
    <property type="match status" value="1"/>
</dbReference>
<sequence>MKWKLAVIGFVGFHASQAVADLEQGMDEYRRGNFASALYEWRRSAEQGDAESQFRLAGMYERGEGTSQDLEKARKWYRLATDSGYPEAREKLDELNQNAGGEAEEAPPGDLRAAERGEPQAQLRLALAYLEGRGVERDDALAARWFEAAASQGVIPAQNNLGSLYENGRGVEQDYAKAIHWYREAAQAGDPFGQNNLGAMYAQGKGVERNHAWAVFWFAMAAQQGNEVAAENLASSLQHLQTRQVRVDAANIRAGNSTDYEAIGRVQRNERLPVLGSADGWSQVYLPRQERLGWIASSLLE</sequence>
<dbReference type="Gene3D" id="1.25.40.10">
    <property type="entry name" value="Tetratricopeptide repeat domain"/>
    <property type="match status" value="2"/>
</dbReference>
<dbReference type="Gene3D" id="2.30.30.40">
    <property type="entry name" value="SH3 Domains"/>
    <property type="match status" value="1"/>
</dbReference>
<dbReference type="Proteomes" id="UP000525987">
    <property type="component" value="Unassembled WGS sequence"/>
</dbReference>
<dbReference type="PANTHER" id="PTHR43628:SF1">
    <property type="entry name" value="CHITIN SYNTHASE REGULATORY FACTOR 2-RELATED"/>
    <property type="match status" value="1"/>
</dbReference>